<proteinExistence type="predicted"/>
<gene>
    <name evidence="1" type="primary">mchS1_2</name>
    <name evidence="1" type="ORF">NCTC9044_00858</name>
</gene>
<dbReference type="Gene3D" id="3.40.50.1820">
    <property type="entry name" value="alpha/beta hydrolase"/>
    <property type="match status" value="1"/>
</dbReference>
<dbReference type="InterPro" id="IPR050583">
    <property type="entry name" value="Mycobacterial_A85_antigen"/>
</dbReference>
<dbReference type="EMBL" id="LR134238">
    <property type="protein sequence ID" value="VED07499.1"/>
    <property type="molecule type" value="Genomic_DNA"/>
</dbReference>
<dbReference type="PANTHER" id="PTHR48098">
    <property type="entry name" value="ENTEROCHELIN ESTERASE-RELATED"/>
    <property type="match status" value="1"/>
</dbReference>
<dbReference type="SUPFAM" id="SSF53474">
    <property type="entry name" value="alpha/beta-Hydrolases"/>
    <property type="match status" value="1"/>
</dbReference>
<dbReference type="PANTHER" id="PTHR48098:SF3">
    <property type="entry name" value="IRON(III) ENTEROBACTIN ESTERASE"/>
    <property type="match status" value="1"/>
</dbReference>
<accession>A0A447X3U0</accession>
<name>A0A447X3U0_ECOLX</name>
<dbReference type="InterPro" id="IPR000801">
    <property type="entry name" value="Esterase-like"/>
</dbReference>
<organism evidence="1 2">
    <name type="scientific">Escherichia coli</name>
    <dbReference type="NCBI Taxonomy" id="562"/>
    <lineage>
        <taxon>Bacteria</taxon>
        <taxon>Pseudomonadati</taxon>
        <taxon>Pseudomonadota</taxon>
        <taxon>Gammaproteobacteria</taxon>
        <taxon>Enterobacterales</taxon>
        <taxon>Enterobacteriaceae</taxon>
        <taxon>Escherichia</taxon>
    </lineage>
</organism>
<dbReference type="AlphaFoldDB" id="A0A447X3U0"/>
<evidence type="ECO:0000313" key="2">
    <source>
        <dbReference type="Proteomes" id="UP000271797"/>
    </source>
</evidence>
<dbReference type="InterPro" id="IPR029058">
    <property type="entry name" value="AB_hydrolase_fold"/>
</dbReference>
<evidence type="ECO:0000313" key="1">
    <source>
        <dbReference type="EMBL" id="VED07499.1"/>
    </source>
</evidence>
<reference evidence="1 2" key="1">
    <citation type="submission" date="2018-12" db="EMBL/GenBank/DDBJ databases">
        <authorList>
            <consortium name="Pathogen Informatics"/>
        </authorList>
    </citation>
    <scope>NUCLEOTIDE SEQUENCE [LARGE SCALE GENOMIC DNA]</scope>
    <source>
        <strain evidence="1 2">NCTC9044</strain>
    </source>
</reference>
<sequence>MLPDAEIWFDRMDITRALDMAITTGHIAPMAIMGIDNINESDRMNILGGNKELIFDIAENLIPQLYRDYPNIVWAGRSNTILAGQSLGGVTALMAAIYASTTFGTIISHSPSMWWNPDQGSPIWFTENDISWVSEQILSAPPKDVNIQLGVGSLEGTTVSHVQRLHQSLIAAGLESNLTVYAGGHDYAWWRGAIIDALANYNCRKISDNNFV</sequence>
<dbReference type="Proteomes" id="UP000271797">
    <property type="component" value="Chromosome"/>
</dbReference>
<protein>
    <submittedName>
        <fullName evidence="1">Putative microcin esterase</fullName>
    </submittedName>
</protein>
<dbReference type="Pfam" id="PF00756">
    <property type="entry name" value="Esterase"/>
    <property type="match status" value="1"/>
</dbReference>